<reference evidence="2 3" key="1">
    <citation type="journal article" date="2016" name="Nat. Commun.">
        <title>Thousands of microbial genomes shed light on interconnected biogeochemical processes in an aquifer system.</title>
        <authorList>
            <person name="Anantharaman K."/>
            <person name="Brown C.T."/>
            <person name="Hug L.A."/>
            <person name="Sharon I."/>
            <person name="Castelle C.J."/>
            <person name="Probst A.J."/>
            <person name="Thomas B.C."/>
            <person name="Singh A."/>
            <person name="Wilkins M.J."/>
            <person name="Karaoz U."/>
            <person name="Brodie E.L."/>
            <person name="Williams K.H."/>
            <person name="Hubbard S.S."/>
            <person name="Banfield J.F."/>
        </authorList>
    </citation>
    <scope>NUCLEOTIDE SEQUENCE [LARGE SCALE GENOMIC DNA]</scope>
</reference>
<dbReference type="AlphaFoldDB" id="A0A1G1Y2T5"/>
<dbReference type="Proteomes" id="UP000178432">
    <property type="component" value="Unassembled WGS sequence"/>
</dbReference>
<organism evidence="2 3">
    <name type="scientific">Candidatus Buchananbacteria bacterium RIFCSPHIGHO2_01_FULL_46_12</name>
    <dbReference type="NCBI Taxonomy" id="1797536"/>
    <lineage>
        <taxon>Bacteria</taxon>
        <taxon>Candidatus Buchananiibacteriota</taxon>
    </lineage>
</organism>
<evidence type="ECO:0000256" key="1">
    <source>
        <dbReference type="SAM" id="MobiDB-lite"/>
    </source>
</evidence>
<comment type="caution">
    <text evidence="2">The sequence shown here is derived from an EMBL/GenBank/DDBJ whole genome shotgun (WGS) entry which is preliminary data.</text>
</comment>
<feature type="compositionally biased region" description="Polar residues" evidence="1">
    <location>
        <begin position="808"/>
        <end position="817"/>
    </location>
</feature>
<evidence type="ECO:0000313" key="3">
    <source>
        <dbReference type="Proteomes" id="UP000178432"/>
    </source>
</evidence>
<dbReference type="EMBL" id="MHIF01000057">
    <property type="protein sequence ID" value="OGY46663.1"/>
    <property type="molecule type" value="Genomic_DNA"/>
</dbReference>
<evidence type="ECO:0000313" key="2">
    <source>
        <dbReference type="EMBL" id="OGY46663.1"/>
    </source>
</evidence>
<sequence>MPLSVAAVASGDLIKLACAAGAGVNDSCKAVYYLGADSKRYVFPDEKTFKTWYADFSGVQTVSSTEMSSYAIGGNVTYKPGVKLIKITTDPKVYAVSANGTLRWVTTEAIAIDLYGANWASMVQDVADSYFVNYTLGTDIAAAADYDKAAVTAAAESINVDKGLSSGGGVATGTGLTAALAADTPASAIVVQKAARVPFTTINLTASADGDAIIDSLVIERKGLAADSNFAGIILIDAATGNKINATPKTFNSSHQATVNDDITIAAGTTKKIIIAANMASTLQAGEAPALALASVVLKGTTALVGTLPITGNTMTMNATIAIATVQVGPGGTTFSDTAPPVGTTLDVGEIKIKNNSSVEKIELSEITLTQSGSVADGDIVNLKIKETGTTEDLATLAATAGKKATFKFTTPIVIDKGKDKSYTISATVENGSTRTIDFDAWYQDDILVKGQVYGFNILPDYYSNSGLTTAVTSEPRINGSSVWAVQTIGNGTLAIESADTIAANIAESTNQVMLGKYKFTVKGEAVEITSIGWRVTITQATGGLGATTTDITNLTVYDPNGKVVAGPADPNYNTSAGQSSGTVSFGTATTTDTITVPIGETVYTVKADLSSDFANNDTIWTNIYPQLITAKGSVTGNTLTTTNIQSTGSKQTATKTIKAAKLAVSISPTPAATTVIAGTQNYAFANLVFDASDSGDNIKVTQVKFTVWTTTGYPSNLANITIWDGAAQLATSNDTGSGGNMTSATGGAEATTTFTLSTPLVVTKGTTKTLTYKANIASGTAAGSILSVGYDSTSAPTAKDSAGNDATVVSSNSHGQNMTIQSSGTVTLSAATSPTDTLVAGGQAEEVLKFTVAASREDMTITQGYVDVLEVGALGGLKQISKVEIYDGTALVASGNATSTGSVDATVLVSEVSAGSWKLLAGQTKTYTVKATTRVPDYYTQVISGTTSDATSGEGVDFAVDSANLTISGVTSGEIAAGSRSGSASANNFYVFKAIPKFQLNDTLGTEKAGGTLPQGGKTAAELYKFKVTAVGGDVGLFSFVFLVNTTTATLTQSYKLYDGGTAVAATTTFVGSDTNSHYLSNNAIGGKGLIRLILTNDGTTPNGAMNDVVPLTVDSGTTKTLTLKADIVCQNIGTTCGASSGNGNVAVSLLGNSLQWTTGAGMQVAKADAQLYTWNTDSGANIIWTDYWRTYNNSSTTASATEQWWNGWRLRDTAGSLLQTTSTESTWIR</sequence>
<accession>A0A1G1Y2T5</accession>
<protein>
    <submittedName>
        <fullName evidence="2">Uncharacterized protein</fullName>
    </submittedName>
</protein>
<proteinExistence type="predicted"/>
<name>A0A1G1Y2T5_9BACT</name>
<feature type="region of interest" description="Disordered" evidence="1">
    <location>
        <begin position="798"/>
        <end position="817"/>
    </location>
</feature>
<gene>
    <name evidence="2" type="ORF">A2663_02595</name>
</gene>